<dbReference type="GO" id="GO:0005524">
    <property type="term" value="F:ATP binding"/>
    <property type="evidence" value="ECO:0007669"/>
    <property type="project" value="UniProtKB-UniRule"/>
</dbReference>
<dbReference type="PANTHER" id="PTHR23090">
    <property type="entry name" value="NH 3 /GLUTAMINE-DEPENDENT NAD + SYNTHETASE"/>
    <property type="match status" value="1"/>
</dbReference>
<evidence type="ECO:0000256" key="8">
    <source>
        <dbReference type="PIRNR" id="PIRNR006630"/>
    </source>
</evidence>
<dbReference type="PANTHER" id="PTHR23090:SF9">
    <property type="entry name" value="GLUTAMINE-DEPENDENT NAD(+) SYNTHETASE"/>
    <property type="match status" value="1"/>
</dbReference>
<dbReference type="Gene3D" id="3.40.50.620">
    <property type="entry name" value="HUPs"/>
    <property type="match status" value="1"/>
</dbReference>
<comment type="function">
    <text evidence="7">Catalyzes the ATP-dependent amidation of deamido-NAD to form NAD. Uses L-glutamine as a nitrogen source.</text>
</comment>
<keyword evidence="6 7" id="KW-0520">NAD</keyword>
<dbReference type="Pfam" id="PF02540">
    <property type="entry name" value="NAD_synthase"/>
    <property type="match status" value="1"/>
</dbReference>
<dbReference type="InterPro" id="IPR003694">
    <property type="entry name" value="NAD_synthase"/>
</dbReference>
<feature type="binding site" evidence="7">
    <location>
        <begin position="291"/>
        <end position="298"/>
    </location>
    <ligand>
        <name>ATP</name>
        <dbReference type="ChEBI" id="CHEBI:30616"/>
    </ligand>
</feature>
<dbReference type="PIRSF" id="PIRSF006630">
    <property type="entry name" value="NADS_GAT"/>
    <property type="match status" value="1"/>
</dbReference>
<dbReference type="InterPro" id="IPR003010">
    <property type="entry name" value="C-N_Hydrolase"/>
</dbReference>
<keyword evidence="3 7" id="KW-0436">Ligase</keyword>
<evidence type="ECO:0000256" key="1">
    <source>
        <dbReference type="ARBA" id="ARBA00005188"/>
    </source>
</evidence>
<feature type="binding site" evidence="7">
    <location>
        <position position="184"/>
    </location>
    <ligand>
        <name>L-glutamine</name>
        <dbReference type="ChEBI" id="CHEBI:58359"/>
    </ligand>
</feature>
<dbReference type="GO" id="GO:0005737">
    <property type="term" value="C:cytoplasm"/>
    <property type="evidence" value="ECO:0007669"/>
    <property type="project" value="InterPro"/>
</dbReference>
<keyword evidence="12" id="KW-1185">Reference proteome</keyword>
<evidence type="ECO:0000256" key="3">
    <source>
        <dbReference type="ARBA" id="ARBA00022598"/>
    </source>
</evidence>
<dbReference type="OrthoDB" id="8817375at2"/>
<feature type="binding site" evidence="7">
    <location>
        <position position="374"/>
    </location>
    <ligand>
        <name>deamido-NAD(+)</name>
        <dbReference type="ChEBI" id="CHEBI:58437"/>
        <note>ligand shared between two neighboring subunits</note>
    </ligand>
</feature>
<dbReference type="InterPro" id="IPR014729">
    <property type="entry name" value="Rossmann-like_a/b/a_fold"/>
</dbReference>
<dbReference type="SUPFAM" id="SSF52402">
    <property type="entry name" value="Adenine nucleotide alpha hydrolases-like"/>
    <property type="match status" value="1"/>
</dbReference>
<evidence type="ECO:0000313" key="11">
    <source>
        <dbReference type="EMBL" id="AXF85707.1"/>
    </source>
</evidence>
<feature type="active site" description="Proton acceptor; for glutaminase activity" evidence="7">
    <location>
        <position position="42"/>
    </location>
</feature>
<comment type="pathway">
    <text evidence="1 7 8">Cofactor biosynthesis; NAD(+) biosynthesis; NAD(+) from deamido-NAD(+) (L-Gln route): step 1/1.</text>
</comment>
<dbReference type="InterPro" id="IPR014445">
    <property type="entry name" value="Gln-dep_NAD_synthase"/>
</dbReference>
<evidence type="ECO:0000256" key="9">
    <source>
        <dbReference type="RuleBase" id="RU003811"/>
    </source>
</evidence>
<dbReference type="UniPathway" id="UPA00253">
    <property type="reaction ID" value="UER00334"/>
</dbReference>
<accession>A0A345DBG9</accession>
<dbReference type="NCBIfam" id="NF010588">
    <property type="entry name" value="PRK13981.1"/>
    <property type="match status" value="1"/>
</dbReference>
<dbReference type="EMBL" id="CP031124">
    <property type="protein sequence ID" value="AXF85707.1"/>
    <property type="molecule type" value="Genomic_DNA"/>
</dbReference>
<comment type="caution">
    <text evidence="7">Lacks conserved residue(s) required for the propagation of feature annotation.</text>
</comment>
<dbReference type="KEGG" id="hyf:DTO96_101440"/>
<organism evidence="11 12">
    <name type="scientific">Ephemeroptericola cinctiostellae</name>
    <dbReference type="NCBI Taxonomy" id="2268024"/>
    <lineage>
        <taxon>Bacteria</taxon>
        <taxon>Pseudomonadati</taxon>
        <taxon>Pseudomonadota</taxon>
        <taxon>Betaproteobacteria</taxon>
        <taxon>Burkholderiales</taxon>
        <taxon>Burkholderiaceae</taxon>
        <taxon>Ephemeroptericola</taxon>
    </lineage>
</organism>
<dbReference type="GO" id="GO:0008795">
    <property type="term" value="F:NAD+ synthase activity"/>
    <property type="evidence" value="ECO:0007669"/>
    <property type="project" value="UniProtKB-UniRule"/>
</dbReference>
<dbReference type="Gene3D" id="3.60.110.10">
    <property type="entry name" value="Carbon-nitrogen hydrolase"/>
    <property type="match status" value="1"/>
</dbReference>
<evidence type="ECO:0000256" key="5">
    <source>
        <dbReference type="ARBA" id="ARBA00022840"/>
    </source>
</evidence>
<feature type="binding site" evidence="7">
    <location>
        <position position="398"/>
    </location>
    <ligand>
        <name>ATP</name>
        <dbReference type="ChEBI" id="CHEBI:30616"/>
    </ligand>
</feature>
<dbReference type="Pfam" id="PF00795">
    <property type="entry name" value="CN_hydrolase"/>
    <property type="match status" value="1"/>
</dbReference>
<proteinExistence type="inferred from homology"/>
<name>A0A345DBG9_9BURK</name>
<feature type="binding site" evidence="7">
    <location>
        <position position="403"/>
    </location>
    <ligand>
        <name>deamido-NAD(+)</name>
        <dbReference type="ChEBI" id="CHEBI:58437"/>
        <note>ligand shared between two neighboring subunits</note>
    </ligand>
</feature>
<protein>
    <recommendedName>
        <fullName evidence="7 8">Glutamine-dependent NAD(+) synthetase</fullName>
        <ecNumber evidence="7 8">6.3.5.1</ecNumber>
    </recommendedName>
    <alternativeName>
        <fullName evidence="7 8">NAD(+) synthase [glutamine-hydrolyzing]</fullName>
    </alternativeName>
</protein>
<dbReference type="GO" id="GO:0009435">
    <property type="term" value="P:NAD+ biosynthetic process"/>
    <property type="evidence" value="ECO:0007669"/>
    <property type="project" value="UniProtKB-UniRule"/>
</dbReference>
<comment type="catalytic activity">
    <reaction evidence="7 8">
        <text>deamido-NAD(+) + L-glutamine + ATP + H2O = L-glutamate + AMP + diphosphate + NAD(+) + H(+)</text>
        <dbReference type="Rhea" id="RHEA:24384"/>
        <dbReference type="ChEBI" id="CHEBI:15377"/>
        <dbReference type="ChEBI" id="CHEBI:15378"/>
        <dbReference type="ChEBI" id="CHEBI:29985"/>
        <dbReference type="ChEBI" id="CHEBI:30616"/>
        <dbReference type="ChEBI" id="CHEBI:33019"/>
        <dbReference type="ChEBI" id="CHEBI:57540"/>
        <dbReference type="ChEBI" id="CHEBI:58359"/>
        <dbReference type="ChEBI" id="CHEBI:58437"/>
        <dbReference type="ChEBI" id="CHEBI:456215"/>
        <dbReference type="EC" id="6.3.5.1"/>
    </reaction>
</comment>
<dbReference type="InterPro" id="IPR022310">
    <property type="entry name" value="NAD/GMP_synthase"/>
</dbReference>
<dbReference type="RefSeq" id="WP_114562873.1">
    <property type="nucleotide sequence ID" value="NZ_CP031124.1"/>
</dbReference>
<dbReference type="PROSITE" id="PS50263">
    <property type="entry name" value="CN_HYDROLASE"/>
    <property type="match status" value="1"/>
</dbReference>
<dbReference type="AlphaFoldDB" id="A0A345DBG9"/>
<dbReference type="CDD" id="cd07570">
    <property type="entry name" value="GAT_Gln-NAD-synth"/>
    <property type="match status" value="1"/>
</dbReference>
<keyword evidence="5 7" id="KW-0067">ATP-binding</keyword>
<evidence type="ECO:0000259" key="10">
    <source>
        <dbReference type="PROSITE" id="PS50263"/>
    </source>
</evidence>
<dbReference type="CDD" id="cd00553">
    <property type="entry name" value="NAD_synthase"/>
    <property type="match status" value="1"/>
</dbReference>
<evidence type="ECO:0000256" key="6">
    <source>
        <dbReference type="ARBA" id="ARBA00023027"/>
    </source>
</evidence>
<dbReference type="FunFam" id="3.40.50.620:FF:000106">
    <property type="entry name" value="Glutamine-dependent NAD(+) synthetase"/>
    <property type="match status" value="1"/>
</dbReference>
<feature type="binding site" evidence="7">
    <location>
        <position position="518"/>
    </location>
    <ligand>
        <name>deamido-NAD(+)</name>
        <dbReference type="ChEBI" id="CHEBI:58437"/>
        <note>ligand shared between two neighboring subunits</note>
    </ligand>
</feature>
<dbReference type="InterPro" id="IPR036526">
    <property type="entry name" value="C-N_Hydrolase_sf"/>
</dbReference>
<feature type="binding site" evidence="7">
    <location>
        <position position="178"/>
    </location>
    <ligand>
        <name>L-glutamine</name>
        <dbReference type="ChEBI" id="CHEBI:58359"/>
    </ligand>
</feature>
<dbReference type="EC" id="6.3.5.1" evidence="7 8"/>
<evidence type="ECO:0000256" key="4">
    <source>
        <dbReference type="ARBA" id="ARBA00022741"/>
    </source>
</evidence>
<feature type="active site" description="For glutaminase activity" evidence="7">
    <location>
        <position position="116"/>
    </location>
</feature>
<feature type="active site" description="Nucleophile; for glutaminase activity" evidence="7">
    <location>
        <position position="152"/>
    </location>
</feature>
<reference evidence="12" key="1">
    <citation type="submission" date="2018-07" db="EMBL/GenBank/DDBJ databases">
        <authorList>
            <person name="Kim H."/>
        </authorList>
    </citation>
    <scope>NUCLEOTIDE SEQUENCE [LARGE SCALE GENOMIC DNA]</scope>
    <source>
        <strain evidence="12">F02</strain>
    </source>
</reference>
<comment type="similarity">
    <text evidence="9">Belongs to the NAD synthetase family.</text>
</comment>
<dbReference type="Proteomes" id="UP000252182">
    <property type="component" value="Chromosome"/>
</dbReference>
<dbReference type="GO" id="GO:0003952">
    <property type="term" value="F:NAD+ synthase (glutamine-hydrolyzing) activity"/>
    <property type="evidence" value="ECO:0007669"/>
    <property type="project" value="UniProtKB-UniRule"/>
</dbReference>
<feature type="domain" description="CN hydrolase" evidence="10">
    <location>
        <begin position="2"/>
        <end position="250"/>
    </location>
</feature>
<evidence type="ECO:0000313" key="12">
    <source>
        <dbReference type="Proteomes" id="UP000252182"/>
    </source>
</evidence>
<evidence type="ECO:0000256" key="7">
    <source>
        <dbReference type="HAMAP-Rule" id="MF_02090"/>
    </source>
</evidence>
<dbReference type="SUPFAM" id="SSF56317">
    <property type="entry name" value="Carbon-nitrogen hydrolase"/>
    <property type="match status" value="1"/>
</dbReference>
<comment type="similarity">
    <text evidence="2 7 8">In the C-terminal section; belongs to the NAD synthetase family.</text>
</comment>
<sequence>MLKISAAQIPARIGDFAYNAGHVLRAAANGQQQGAHIVITPELSLTGYIPEDLLMRPAYRAACEKAYHDLCEALTQYPDLYVLIGLPTWFEEGVKLRSYNSIAIVQGGVEVQRVHKQKLPNQAVFDELRYFAVGCVPELIEIQGVSIGVLVCEDAWHSAPALALKDKGAQLLLVPNASPFHVNKMEKRYTVLRARVKETGLPMLYVNRTGAQDELVFDGGSLALNGDGELRMQLPLFTDILEEVIFDINKQVFHKDMQIHMLSAEEQIYRTLVMGVKEYVATTGFKRVVLGLSGGVDSALTLAVAVDALGADNVHAIMMPTRYTAQMSLDDAQEMAHRVGVKYDVVAIEDMFNLYVNTLTPVFGDKPADVTEENLQARIRGVILMAVSNKHAALVLNTGNKSELATGYCTLYGDMVGAFAVLKDVYKTVVYKVCEWRNGTEQYDVRDPIPNNIITRAPSAELRDNQKDQDSLPPYEVLDDILERYIEQRQPIKTIVAAGHDEATVKRIARLVRINEYKRRQGALGPRVTTLAFGKDWRMPIMNNFNE</sequence>
<gene>
    <name evidence="7 11" type="primary">nadE</name>
    <name evidence="11" type="ORF">DTO96_101440</name>
</gene>
<evidence type="ECO:0000256" key="2">
    <source>
        <dbReference type="ARBA" id="ARBA00007145"/>
    </source>
</evidence>
<dbReference type="GO" id="GO:0004359">
    <property type="term" value="F:glutaminase activity"/>
    <property type="evidence" value="ECO:0007669"/>
    <property type="project" value="InterPro"/>
</dbReference>
<keyword evidence="4 7" id="KW-0547">Nucleotide-binding</keyword>
<dbReference type="NCBIfam" id="TIGR00552">
    <property type="entry name" value="nadE"/>
    <property type="match status" value="1"/>
</dbReference>
<dbReference type="HAMAP" id="MF_02090">
    <property type="entry name" value="NadE_glutamine_dep"/>
    <property type="match status" value="1"/>
</dbReference>